<feature type="transmembrane region" description="Helical" evidence="4">
    <location>
        <begin position="21"/>
        <end position="39"/>
    </location>
</feature>
<dbReference type="SUPFAM" id="SSF50965">
    <property type="entry name" value="Galactose oxidase, central domain"/>
    <property type="match status" value="1"/>
</dbReference>
<dbReference type="PRINTS" id="PR00633">
    <property type="entry name" value="RCCNDNSATION"/>
</dbReference>
<dbReference type="AlphaFoldDB" id="A0AAE0T7L7"/>
<organism evidence="7 8">
    <name type="scientific">Potamilus streckersoni</name>
    <dbReference type="NCBI Taxonomy" id="2493646"/>
    <lineage>
        <taxon>Eukaryota</taxon>
        <taxon>Metazoa</taxon>
        <taxon>Spiralia</taxon>
        <taxon>Lophotrochozoa</taxon>
        <taxon>Mollusca</taxon>
        <taxon>Bivalvia</taxon>
        <taxon>Autobranchia</taxon>
        <taxon>Heteroconchia</taxon>
        <taxon>Palaeoheterodonta</taxon>
        <taxon>Unionida</taxon>
        <taxon>Unionoidea</taxon>
        <taxon>Unionidae</taxon>
        <taxon>Ambleminae</taxon>
        <taxon>Lampsilini</taxon>
        <taxon>Potamilus</taxon>
    </lineage>
</organism>
<feature type="domain" description="RCC1-like" evidence="6">
    <location>
        <begin position="665"/>
        <end position="912"/>
    </location>
</feature>
<feature type="repeat" description="RCC1" evidence="3">
    <location>
        <begin position="884"/>
        <end position="931"/>
    </location>
</feature>
<feature type="domain" description="Lipocalin-like" evidence="5">
    <location>
        <begin position="999"/>
        <end position="1097"/>
    </location>
</feature>
<reference evidence="7" key="2">
    <citation type="journal article" date="2021" name="Genome Biol. Evol.">
        <title>Developing a high-quality reference genome for a parasitic bivalve with doubly uniparental inheritance (Bivalvia: Unionida).</title>
        <authorList>
            <person name="Smith C.H."/>
        </authorList>
    </citation>
    <scope>NUCLEOTIDE SEQUENCE</scope>
    <source>
        <strain evidence="7">CHS0354</strain>
        <tissue evidence="7">Mantle</tissue>
    </source>
</reference>
<dbReference type="InterPro" id="IPR013378">
    <property type="entry name" value="InlB-like_B-rpt"/>
</dbReference>
<keyword evidence="4" id="KW-1133">Transmembrane helix</keyword>
<dbReference type="SUPFAM" id="SSF50985">
    <property type="entry name" value="RCC1/BLIP-II"/>
    <property type="match status" value="1"/>
</dbReference>
<evidence type="ECO:0000256" key="4">
    <source>
        <dbReference type="SAM" id="Phobius"/>
    </source>
</evidence>
<dbReference type="Pfam" id="PF12702">
    <property type="entry name" value="Lipocalin_3"/>
    <property type="match status" value="1"/>
</dbReference>
<evidence type="ECO:0000259" key="6">
    <source>
        <dbReference type="Pfam" id="PF25390"/>
    </source>
</evidence>
<dbReference type="PANTHER" id="PTHR45622">
    <property type="entry name" value="UBIQUITIN-PROTEIN LIGASE E3A-RELATED"/>
    <property type="match status" value="1"/>
</dbReference>
<keyword evidence="2" id="KW-0677">Repeat</keyword>
<keyword evidence="4" id="KW-0472">Membrane</keyword>
<dbReference type="InterPro" id="IPR011043">
    <property type="entry name" value="Gal_Oxase/kelch_b-propeller"/>
</dbReference>
<dbReference type="InterPro" id="IPR042229">
    <property type="entry name" value="Listeria/Bacterioides_rpt_sf"/>
</dbReference>
<dbReference type="InterPro" id="IPR009091">
    <property type="entry name" value="RCC1/BLIP-II"/>
</dbReference>
<dbReference type="InterPro" id="IPR058923">
    <property type="entry name" value="RCC1-like_dom"/>
</dbReference>
<feature type="repeat" description="RCC1" evidence="3">
    <location>
        <begin position="832"/>
        <end position="879"/>
    </location>
</feature>
<comment type="caution">
    <text evidence="7">The sequence shown here is derived from an EMBL/GenBank/DDBJ whole genome shotgun (WGS) entry which is preliminary data.</text>
</comment>
<dbReference type="InterPro" id="IPR000408">
    <property type="entry name" value="Reg_chr_condens"/>
</dbReference>
<reference evidence="7" key="1">
    <citation type="journal article" date="2021" name="Genome Biol. Evol.">
        <title>A High-Quality Reference Genome for a Parasitic Bivalve with Doubly Uniparental Inheritance (Bivalvia: Unionida).</title>
        <authorList>
            <person name="Smith C.H."/>
        </authorList>
    </citation>
    <scope>NUCLEOTIDE SEQUENCE</scope>
    <source>
        <strain evidence="7">CHS0354</strain>
    </source>
</reference>
<dbReference type="Gene3D" id="2.40.128.280">
    <property type="match status" value="1"/>
</dbReference>
<keyword evidence="8" id="KW-1185">Reference proteome</keyword>
<evidence type="ECO:0000256" key="1">
    <source>
        <dbReference type="ARBA" id="ARBA00004196"/>
    </source>
</evidence>
<dbReference type="Proteomes" id="UP001195483">
    <property type="component" value="Unassembled WGS sequence"/>
</dbReference>
<dbReference type="PROSITE" id="PS00626">
    <property type="entry name" value="RCC1_2"/>
    <property type="match status" value="2"/>
</dbReference>
<name>A0AAE0T7L7_9BIVA</name>
<dbReference type="Gene3D" id="2.130.10.30">
    <property type="entry name" value="Regulator of chromosome condensation 1/beta-lactamase-inhibitor protein II"/>
    <property type="match status" value="1"/>
</dbReference>
<dbReference type="InterPro" id="IPR051709">
    <property type="entry name" value="Ub-ligase/GTPase-reg"/>
</dbReference>
<accession>A0AAE0T7L7</accession>
<protein>
    <submittedName>
        <fullName evidence="7">Uncharacterized protein</fullName>
    </submittedName>
</protein>
<dbReference type="InterPro" id="IPR024311">
    <property type="entry name" value="Lipocalin-like"/>
</dbReference>
<sequence>MNNINLFGNTSAANRRQHKHITLLFSALFIPLFALGFFASGCGELDLTSSFTVKFDSKGGSPVPDQIITLGGKITPPKDPTRQGYTFDGWYIDLTSNNKFKIESEVITANITLYAKWIPEVTQFTVTLNANGGTFGTVINGTTITEIKTKDITVASGGIVPTGTDLPKRGGYIPSGWNTKADGTGDPFVFGTTKVTANITIYAQWGHIITLYAINGTAESTTNLTWTGFRSCPDLTNTNCKSGVTATLTVESGKTASAPASLPIRTSYALSSWNTQEDGTGTAFVFGTTPVTANITIYAQWGFTITLDANEGTAGSATSIIVENGKTATIPNSGLPTKAGYTLTSWNTKADGTGTAFVFGTTPVTANITIFAQWTIISPNQFIVLFNSNSGSFVPYTTVNLGERVTKPADPTRANYVFGGWFKDASFNYAFDFTTEIIIANITLYAKWIINTYTVTFNTGVTGLTIDPVTVNHGEKATKPADPTRANYVFGGWFKYASFNYAFDFTTEIITSNITLFAKWTTNTYTVTFNSNSGSFVPSATVIQGEKVTKPADPIRPNYAFRGWYKDNYTFAKAFDFATEIITANVTLHAKWAAIYTVTFNSNYGSFVPFATVIQSEKVPKPADPTRENYVFGGWYKEALLTNAFIFANEIITGSIMLYAKWKFPFVKISAGINHSLALKSNGELWAWGSNFSGQLGDGTTTNRNSPVKIGEGYSQISAGAYHNLALKSNGELWAWGDNWVGQLGDGTTRQRNRPVKIGEGYSQISAGHAHSLALKSNGELWAWGGNYYGQLGDGTSTFSSNNFRASPTKIVDGYSQIAAGRDHTLALKSNGELWAWGSNWYGQLGDGTTTHRTSPTKIGEGYSQIAAGHNHSLAFKINGVHSGEIWAWGDNGHGQVGDGTTDRRNSPVEVGSWMQQIFAGGYHSFSLKSSGELWAWGNNVYGQLGDDTTTDRTSPKIVGDGYSQISAAIGFYTFIQTFMDDDFYYSGEGERIYPESYKVFYGSWFLENPSSGQEEGFILKADGKAFSINMATLVYKKWKIVHVSTNQELWENKLVLTAISLGNHVASVSDEEYIIKSFNSKRMVLERNGNIYTYEKLNRATDSLLYLSNSLSVAFEYFPVDDIDTAKNSTSKHPVDFESNSESKQFMTTILQQYNSSASSANFAGYYVVVTWGCGSGCLDGVLVDTRDGKLYNLPSKEGYSDIGSEVEHKRNSIMLITSFLSTTYIPKTTNREVERHYWLWNESSKEFLHYKSDMKIVSN</sequence>
<proteinExistence type="predicted"/>
<dbReference type="PROSITE" id="PS50012">
    <property type="entry name" value="RCC1_3"/>
    <property type="match status" value="6"/>
</dbReference>
<reference evidence="7" key="3">
    <citation type="submission" date="2023-05" db="EMBL/GenBank/DDBJ databases">
        <authorList>
            <person name="Smith C.H."/>
        </authorList>
    </citation>
    <scope>NUCLEOTIDE SEQUENCE</scope>
    <source>
        <strain evidence="7">CHS0354</strain>
        <tissue evidence="7">Mantle</tissue>
    </source>
</reference>
<evidence type="ECO:0000256" key="2">
    <source>
        <dbReference type="ARBA" id="ARBA00022737"/>
    </source>
</evidence>
<evidence type="ECO:0000313" key="8">
    <source>
        <dbReference type="Proteomes" id="UP001195483"/>
    </source>
</evidence>
<feature type="repeat" description="RCC1" evidence="3">
    <location>
        <begin position="731"/>
        <end position="778"/>
    </location>
</feature>
<dbReference type="EMBL" id="JAEAOA010000085">
    <property type="protein sequence ID" value="KAK3604765.1"/>
    <property type="molecule type" value="Genomic_DNA"/>
</dbReference>
<dbReference type="Gene3D" id="2.60.40.4270">
    <property type="entry name" value="Listeria-Bacteroides repeat domain"/>
    <property type="match status" value="8"/>
</dbReference>
<dbReference type="NCBIfam" id="TIGR02543">
    <property type="entry name" value="List_Bact_rpt"/>
    <property type="match status" value="5"/>
</dbReference>
<dbReference type="Pfam" id="PF25390">
    <property type="entry name" value="WD40_RLD"/>
    <property type="match status" value="1"/>
</dbReference>
<feature type="repeat" description="RCC1" evidence="3">
    <location>
        <begin position="683"/>
        <end position="730"/>
    </location>
</feature>
<evidence type="ECO:0000256" key="3">
    <source>
        <dbReference type="PROSITE-ProRule" id="PRU00235"/>
    </source>
</evidence>
<dbReference type="Pfam" id="PF09479">
    <property type="entry name" value="Flg_new"/>
    <property type="match status" value="8"/>
</dbReference>
<dbReference type="PANTHER" id="PTHR45622:SF44">
    <property type="entry name" value="REGULATOR OF CHROMOSOME CONDENSATION (RCC1) FAMILY PROTEIN"/>
    <property type="match status" value="1"/>
</dbReference>
<evidence type="ECO:0000313" key="7">
    <source>
        <dbReference type="EMBL" id="KAK3604765.1"/>
    </source>
</evidence>
<dbReference type="Pfam" id="PF13540">
    <property type="entry name" value="RCC1_2"/>
    <property type="match status" value="1"/>
</dbReference>
<gene>
    <name evidence="7" type="ORF">CHS0354_000423</name>
</gene>
<dbReference type="GO" id="GO:0005737">
    <property type="term" value="C:cytoplasm"/>
    <property type="evidence" value="ECO:0007669"/>
    <property type="project" value="TreeGrafter"/>
</dbReference>
<feature type="repeat" description="RCC1" evidence="3">
    <location>
        <begin position="932"/>
        <end position="981"/>
    </location>
</feature>
<comment type="subcellular location">
    <subcellularLocation>
        <location evidence="1">Cell envelope</location>
    </subcellularLocation>
</comment>
<evidence type="ECO:0000259" key="5">
    <source>
        <dbReference type="Pfam" id="PF12702"/>
    </source>
</evidence>
<feature type="repeat" description="RCC1" evidence="3">
    <location>
        <begin position="779"/>
        <end position="831"/>
    </location>
</feature>
<keyword evidence="4" id="KW-0812">Transmembrane</keyword>